<protein>
    <submittedName>
        <fullName evidence="2">Uncharacterized protein</fullName>
    </submittedName>
</protein>
<evidence type="ECO:0000313" key="3">
    <source>
        <dbReference type="Proteomes" id="UP000284841"/>
    </source>
</evidence>
<name>A0A415DZ64_9FIRM</name>
<comment type="caution">
    <text evidence="2">The sequence shown here is derived from an EMBL/GenBank/DDBJ whole genome shotgun (WGS) entry which is preliminary data.</text>
</comment>
<dbReference type="STRING" id="1776384.GCA_900086585_01630"/>
<keyword evidence="1" id="KW-0472">Membrane</keyword>
<organism evidence="2 3">
    <name type="scientific">Emergencia timonensis</name>
    <dbReference type="NCBI Taxonomy" id="1776384"/>
    <lineage>
        <taxon>Bacteria</taxon>
        <taxon>Bacillati</taxon>
        <taxon>Bacillota</taxon>
        <taxon>Clostridia</taxon>
        <taxon>Peptostreptococcales</taxon>
        <taxon>Anaerovoracaceae</taxon>
        <taxon>Emergencia</taxon>
    </lineage>
</organism>
<reference evidence="2 3" key="1">
    <citation type="submission" date="2018-08" db="EMBL/GenBank/DDBJ databases">
        <title>A genome reference for cultivated species of the human gut microbiota.</title>
        <authorList>
            <person name="Zou Y."/>
            <person name="Xue W."/>
            <person name="Luo G."/>
        </authorList>
    </citation>
    <scope>NUCLEOTIDE SEQUENCE [LARGE SCALE GENOMIC DNA]</scope>
    <source>
        <strain evidence="2 3">AM07-24</strain>
    </source>
</reference>
<dbReference type="Proteomes" id="UP000284841">
    <property type="component" value="Unassembled WGS sequence"/>
</dbReference>
<evidence type="ECO:0000256" key="1">
    <source>
        <dbReference type="SAM" id="Phobius"/>
    </source>
</evidence>
<feature type="transmembrane region" description="Helical" evidence="1">
    <location>
        <begin position="51"/>
        <end position="70"/>
    </location>
</feature>
<keyword evidence="1" id="KW-1133">Transmembrane helix</keyword>
<feature type="transmembrane region" description="Helical" evidence="1">
    <location>
        <begin position="7"/>
        <end position="31"/>
    </location>
</feature>
<dbReference type="OrthoDB" id="9922682at2"/>
<dbReference type="AlphaFoldDB" id="A0A415DZ64"/>
<keyword evidence="1" id="KW-0812">Transmembrane</keyword>
<dbReference type="EMBL" id="QRMS01000004">
    <property type="protein sequence ID" value="RHJ86115.1"/>
    <property type="molecule type" value="Genomic_DNA"/>
</dbReference>
<dbReference type="GeneID" id="83004008"/>
<sequence>MSRSGKIACGALAVTVICGILGLIGLVVFGVDTINQTDAVLPEPGDLMPAFYALLAVMAGSILVMIAALAKKK</sequence>
<gene>
    <name evidence="2" type="ORF">DW099_14860</name>
</gene>
<keyword evidence="3" id="KW-1185">Reference proteome</keyword>
<accession>A0A415DZ64</accession>
<dbReference type="RefSeq" id="WP_067536309.1">
    <property type="nucleotide sequence ID" value="NZ_AP025567.1"/>
</dbReference>
<evidence type="ECO:0000313" key="2">
    <source>
        <dbReference type="EMBL" id="RHJ86115.1"/>
    </source>
</evidence>
<proteinExistence type="predicted"/>